<sequence length="197" mass="23140">MCARRIVDQELSRDRILEEARVLFVTRGYDTLTMRSIAKALGYSHGALYYHFRDKAELFYALVVEDFNYLLSRQKEMLDRAESCGIENLKEIMLEFVRFGMENPHHYEIMFSVRDGELRKYSRTKQAQCMEMFATVVRGVFANGELTPGQLYSMPWILFMSLHGFISYSIHYYQSYEEVESLAMEHVEFLCRNIAAG</sequence>
<name>A0ACC7NX58_9BACL</name>
<dbReference type="Proteomes" id="UP001631969">
    <property type="component" value="Unassembled WGS sequence"/>
</dbReference>
<protein>
    <submittedName>
        <fullName evidence="1">TetR/AcrR family transcriptional regulator</fullName>
    </submittedName>
</protein>
<proteinExistence type="predicted"/>
<dbReference type="EMBL" id="JBJURJ010000006">
    <property type="protein sequence ID" value="MFM9328646.1"/>
    <property type="molecule type" value="Genomic_DNA"/>
</dbReference>
<reference evidence="1" key="1">
    <citation type="submission" date="2024-12" db="EMBL/GenBank/DDBJ databases">
        <authorList>
            <person name="Wu N."/>
        </authorList>
    </citation>
    <scope>NUCLEOTIDE SEQUENCE</scope>
    <source>
        <strain evidence="1">P15</strain>
    </source>
</reference>
<organism evidence="1 2">
    <name type="scientific">Paenibacillus mesotrionivorans</name>
    <dbReference type="NCBI Taxonomy" id="3160968"/>
    <lineage>
        <taxon>Bacteria</taxon>
        <taxon>Bacillati</taxon>
        <taxon>Bacillota</taxon>
        <taxon>Bacilli</taxon>
        <taxon>Bacillales</taxon>
        <taxon>Paenibacillaceae</taxon>
        <taxon>Paenibacillus</taxon>
    </lineage>
</organism>
<gene>
    <name evidence="1" type="ORF">ACI1P1_10135</name>
</gene>
<evidence type="ECO:0000313" key="2">
    <source>
        <dbReference type="Proteomes" id="UP001631969"/>
    </source>
</evidence>
<evidence type="ECO:0000313" key="1">
    <source>
        <dbReference type="EMBL" id="MFM9328646.1"/>
    </source>
</evidence>
<keyword evidence="2" id="KW-1185">Reference proteome</keyword>
<accession>A0ACC7NX58</accession>
<comment type="caution">
    <text evidence="1">The sequence shown here is derived from an EMBL/GenBank/DDBJ whole genome shotgun (WGS) entry which is preliminary data.</text>
</comment>